<accession>A0A2A5ISH5</accession>
<evidence type="ECO:0000256" key="3">
    <source>
        <dbReference type="ARBA" id="ARBA00022741"/>
    </source>
</evidence>
<dbReference type="Pfam" id="PF07005">
    <property type="entry name" value="SBD_N"/>
    <property type="match status" value="1"/>
</dbReference>
<dbReference type="Gene3D" id="3.40.50.10840">
    <property type="entry name" value="Putative sugar-binding, N-terminal domain"/>
    <property type="match status" value="1"/>
</dbReference>
<gene>
    <name evidence="9" type="ORF">CEY02_15315</name>
</gene>
<dbReference type="Pfam" id="PF17042">
    <property type="entry name" value="NBD_C"/>
    <property type="match status" value="1"/>
</dbReference>
<dbReference type="InterPro" id="IPR010737">
    <property type="entry name" value="4-carb_acid_sugar_kinase_N"/>
</dbReference>
<dbReference type="EMBL" id="NKHG01000108">
    <property type="protein sequence ID" value="PCK20066.1"/>
    <property type="molecule type" value="Genomic_DNA"/>
</dbReference>
<evidence type="ECO:0000256" key="2">
    <source>
        <dbReference type="ARBA" id="ARBA00022679"/>
    </source>
</evidence>
<keyword evidence="2" id="KW-0808">Transferase</keyword>
<dbReference type="GO" id="GO:0005524">
    <property type="term" value="F:ATP binding"/>
    <property type="evidence" value="ECO:0007669"/>
    <property type="project" value="UniProtKB-KW"/>
</dbReference>
<evidence type="ECO:0000259" key="8">
    <source>
        <dbReference type="Pfam" id="PF17042"/>
    </source>
</evidence>
<comment type="similarity">
    <text evidence="1">Belongs to the four-carbon acid sugar kinase family.</text>
</comment>
<dbReference type="Proteomes" id="UP000228754">
    <property type="component" value="Unassembled WGS sequence"/>
</dbReference>
<dbReference type="InterPro" id="IPR031475">
    <property type="entry name" value="NBD_C"/>
</dbReference>
<reference evidence="9 10" key="1">
    <citation type="submission" date="2017-06" db="EMBL/GenBank/DDBJ databases">
        <title>Draft Genome Sequence of Bacillus sp Strain 36R Isolated from saline sediment at Atanasia, Sonora, Mexico.</title>
        <authorList>
            <person name="Sanchez Diaz R."/>
            <person name="Quiroz Macias M.E."/>
            <person name="Ibarra Gamez J.C."/>
            <person name="Enciso Ibarra J."/>
            <person name="Gomez Gil B."/>
            <person name="Galaviz Silva L."/>
        </authorList>
    </citation>
    <scope>NUCLEOTIDE SEQUENCE [LARGE SCALE GENOMIC DNA]</scope>
    <source>
        <strain evidence="9 10">36R_ATNSAL</strain>
    </source>
</reference>
<keyword evidence="3" id="KW-0547">Nucleotide-binding</keyword>
<evidence type="ECO:0000313" key="9">
    <source>
        <dbReference type="EMBL" id="PCK20066.1"/>
    </source>
</evidence>
<evidence type="ECO:0000256" key="4">
    <source>
        <dbReference type="ARBA" id="ARBA00022777"/>
    </source>
</evidence>
<evidence type="ECO:0000259" key="7">
    <source>
        <dbReference type="Pfam" id="PF07005"/>
    </source>
</evidence>
<organism evidence="9 10">
    <name type="scientific">Bacillus pumilus</name>
    <name type="common">Bacillus mesentericus</name>
    <dbReference type="NCBI Taxonomy" id="1408"/>
    <lineage>
        <taxon>Bacteria</taxon>
        <taxon>Bacillati</taxon>
        <taxon>Bacillota</taxon>
        <taxon>Bacilli</taxon>
        <taxon>Bacillales</taxon>
        <taxon>Bacillaceae</taxon>
        <taxon>Bacillus</taxon>
    </lineage>
</organism>
<dbReference type="AlphaFoldDB" id="A0A2A5ISH5"/>
<evidence type="ECO:0000256" key="5">
    <source>
        <dbReference type="ARBA" id="ARBA00022840"/>
    </source>
</evidence>
<sequence length="448" mass="49337">MTNDLLKKGANLEQKVIIVADDLTGANDTGVQFVKTGLKASVLFQPSVDDIDRYKEEDVLIVDTDSRSMSSEKAYNEVSQVVQPFLQENSHLFFKKIDSTLRGNIGIELQALMDIGRFDAAVIAPAYPDAKRSTAYGIHYVEGMPVHLSEAAKDPKTPVLTSSISDLIDEQTNVRPRNLSQQAVNAELNETSDEVSSLLKHGHQWFVCDAETNNDLTQIVELFMKMDQRVLWVGSAGLASALSAYVAKNRSASRSKKHEPVLIVSGSASKKTNEQFAYLREKHECLEVKVNPLNVLNGREAWERKSILDQLLTRQDEDILLYTDARPEIVEKMLAYGKAKGLTRQEVGSTLSVCLGMITKDIVELTGVKRLFLTGGDTAHAICHELGAGGIRLLKEIEPGIPLGQLVDTKLYAVTKAGAYGQKDSVLHAVEVLKNIEGEDECQNQSLL</sequence>
<keyword evidence="5" id="KW-0067">ATP-binding</keyword>
<feature type="domain" description="Four-carbon acid sugar kinase nucleotide binding" evidence="8">
    <location>
        <begin position="262"/>
        <end position="425"/>
    </location>
</feature>
<dbReference type="SUPFAM" id="SSF142764">
    <property type="entry name" value="YgbK-like"/>
    <property type="match status" value="1"/>
</dbReference>
<feature type="domain" description="Four-carbon acid sugar kinase N-terminal" evidence="7">
    <location>
        <begin position="17"/>
        <end position="242"/>
    </location>
</feature>
<protein>
    <submittedName>
        <fullName evidence="9">Type iii effector hrp-dependent outer protein</fullName>
    </submittedName>
</protein>
<dbReference type="GO" id="GO:0016301">
    <property type="term" value="F:kinase activity"/>
    <property type="evidence" value="ECO:0007669"/>
    <property type="project" value="UniProtKB-KW"/>
</dbReference>
<dbReference type="InterPro" id="IPR037051">
    <property type="entry name" value="4-carb_acid_sugar_kinase_N_sf"/>
</dbReference>
<dbReference type="OrthoDB" id="9778478at2"/>
<evidence type="ECO:0000313" key="10">
    <source>
        <dbReference type="Proteomes" id="UP000228754"/>
    </source>
</evidence>
<proteinExistence type="inferred from homology"/>
<keyword evidence="4" id="KW-0418">Kinase</keyword>
<name>A0A2A5ISH5_BACPU</name>
<evidence type="ECO:0000256" key="1">
    <source>
        <dbReference type="ARBA" id="ARBA00005715"/>
    </source>
</evidence>
<comment type="caution">
    <text evidence="9">The sequence shown here is derived from an EMBL/GenBank/DDBJ whole genome shotgun (WGS) entry which is preliminary data.</text>
</comment>
<evidence type="ECO:0000256" key="6">
    <source>
        <dbReference type="ARBA" id="ARBA00023277"/>
    </source>
</evidence>
<keyword evidence="6" id="KW-0119">Carbohydrate metabolism</keyword>
<dbReference type="Gene3D" id="3.40.980.20">
    <property type="entry name" value="Four-carbon acid sugar kinase, nucleotide binding domain"/>
    <property type="match status" value="1"/>
</dbReference>
<dbReference type="InterPro" id="IPR042213">
    <property type="entry name" value="NBD_C_sf"/>
</dbReference>